<evidence type="ECO:0000313" key="3">
    <source>
        <dbReference type="Proteomes" id="UP001188597"/>
    </source>
</evidence>
<name>A0AA88WA38_9ASTE</name>
<organism evidence="2 3">
    <name type="scientific">Escallonia herrerae</name>
    <dbReference type="NCBI Taxonomy" id="1293975"/>
    <lineage>
        <taxon>Eukaryota</taxon>
        <taxon>Viridiplantae</taxon>
        <taxon>Streptophyta</taxon>
        <taxon>Embryophyta</taxon>
        <taxon>Tracheophyta</taxon>
        <taxon>Spermatophyta</taxon>
        <taxon>Magnoliopsida</taxon>
        <taxon>eudicotyledons</taxon>
        <taxon>Gunneridae</taxon>
        <taxon>Pentapetalae</taxon>
        <taxon>asterids</taxon>
        <taxon>campanulids</taxon>
        <taxon>Escalloniales</taxon>
        <taxon>Escalloniaceae</taxon>
        <taxon>Escallonia</taxon>
    </lineage>
</organism>
<feature type="domain" description="Reverse transcriptase Ty1/copia-type" evidence="1">
    <location>
        <begin position="166"/>
        <end position="252"/>
    </location>
</feature>
<dbReference type="InterPro" id="IPR036875">
    <property type="entry name" value="Znf_CCHC_sf"/>
</dbReference>
<dbReference type="SUPFAM" id="SSF57756">
    <property type="entry name" value="Retrovirus zinc finger-like domains"/>
    <property type="match status" value="1"/>
</dbReference>
<keyword evidence="3" id="KW-1185">Reference proteome</keyword>
<protein>
    <recommendedName>
        <fullName evidence="1">Reverse transcriptase Ty1/copia-type domain-containing protein</fullName>
    </recommendedName>
</protein>
<evidence type="ECO:0000313" key="2">
    <source>
        <dbReference type="EMBL" id="KAK3023757.1"/>
    </source>
</evidence>
<dbReference type="Pfam" id="PF07727">
    <property type="entry name" value="RVT_2"/>
    <property type="match status" value="1"/>
</dbReference>
<dbReference type="Proteomes" id="UP001188597">
    <property type="component" value="Unassembled WGS sequence"/>
</dbReference>
<dbReference type="EMBL" id="JAVXUP010000637">
    <property type="protein sequence ID" value="KAK3023757.1"/>
    <property type="molecule type" value="Genomic_DNA"/>
</dbReference>
<proteinExistence type="predicted"/>
<comment type="caution">
    <text evidence="2">The sequence shown here is derived from an EMBL/GenBank/DDBJ whole genome shotgun (WGS) entry which is preliminary data.</text>
</comment>
<gene>
    <name evidence="2" type="ORF">RJ639_044466</name>
</gene>
<accession>A0AA88WA38</accession>
<dbReference type="GO" id="GO:0008270">
    <property type="term" value="F:zinc ion binding"/>
    <property type="evidence" value="ECO:0007669"/>
    <property type="project" value="InterPro"/>
</dbReference>
<sequence>MSQSKARKLKCYYYHKEGHYRKDCPKRKGKKKDNSKTVDAGVVEDNSDGADVLSVTRMESGFLIRVAPIICVPIEIGLPFITHLMEARSRVEENLISLGTLDSNGCSYRAAGGVTRIMKGALVVMKGLKQNSLYLLQGSTVTGVAALSSDVHSDTTKQWHMRVGHMSKRCYTKSAYDSCVYHQRLTDGSYIYLFLYVDDMLIAAKSMSDANSLKEQLKREFEMKDLGATKMILGMEIQRDRPVGILFLSQKSTLSEYCSTLV</sequence>
<dbReference type="Gene3D" id="4.10.60.10">
    <property type="entry name" value="Zinc finger, CCHC-type"/>
    <property type="match status" value="1"/>
</dbReference>
<dbReference type="GO" id="GO:0003676">
    <property type="term" value="F:nucleic acid binding"/>
    <property type="evidence" value="ECO:0007669"/>
    <property type="project" value="InterPro"/>
</dbReference>
<reference evidence="2" key="1">
    <citation type="submission" date="2022-12" db="EMBL/GenBank/DDBJ databases">
        <title>Draft genome assemblies for two species of Escallonia (Escalloniales).</title>
        <authorList>
            <person name="Chanderbali A."/>
            <person name="Dervinis C."/>
            <person name="Anghel I."/>
            <person name="Soltis D."/>
            <person name="Soltis P."/>
            <person name="Zapata F."/>
        </authorList>
    </citation>
    <scope>NUCLEOTIDE SEQUENCE</scope>
    <source>
        <strain evidence="2">UCBG64.0493</strain>
        <tissue evidence="2">Leaf</tissue>
    </source>
</reference>
<evidence type="ECO:0000259" key="1">
    <source>
        <dbReference type="Pfam" id="PF07727"/>
    </source>
</evidence>
<dbReference type="AlphaFoldDB" id="A0AA88WA38"/>
<dbReference type="InterPro" id="IPR013103">
    <property type="entry name" value="RVT_2"/>
</dbReference>